<name>A0A6A7ALF0_9PLEO</name>
<sequence length="133" mass="13747">MSAAAIPPPPAGPPPSPSDPPPPPPPPPPLTFAMWTADARAIRVNVLSAWQANQPGAEAVARRMGTIEELTSLGHLENHPRRAAIVAWAQAQRAAGLWPKGHANNEPSSGGPKDNSGLGPQGVVYGFDGIFAC</sequence>
<feature type="region of interest" description="Disordered" evidence="1">
    <location>
        <begin position="99"/>
        <end position="121"/>
    </location>
</feature>
<protein>
    <submittedName>
        <fullName evidence="2">Uncharacterized protein</fullName>
    </submittedName>
</protein>
<evidence type="ECO:0000256" key="1">
    <source>
        <dbReference type="SAM" id="MobiDB-lite"/>
    </source>
</evidence>
<evidence type="ECO:0000313" key="2">
    <source>
        <dbReference type="EMBL" id="KAF2833814.1"/>
    </source>
</evidence>
<dbReference type="Proteomes" id="UP000799424">
    <property type="component" value="Unassembled WGS sequence"/>
</dbReference>
<gene>
    <name evidence="2" type="ORF">CC86DRAFT_376912</name>
</gene>
<organism evidence="2 3">
    <name type="scientific">Ophiobolus disseminans</name>
    <dbReference type="NCBI Taxonomy" id="1469910"/>
    <lineage>
        <taxon>Eukaryota</taxon>
        <taxon>Fungi</taxon>
        <taxon>Dikarya</taxon>
        <taxon>Ascomycota</taxon>
        <taxon>Pezizomycotina</taxon>
        <taxon>Dothideomycetes</taxon>
        <taxon>Pleosporomycetidae</taxon>
        <taxon>Pleosporales</taxon>
        <taxon>Pleosporineae</taxon>
        <taxon>Phaeosphaeriaceae</taxon>
        <taxon>Ophiobolus</taxon>
    </lineage>
</organism>
<proteinExistence type="predicted"/>
<dbReference type="EMBL" id="MU006216">
    <property type="protein sequence ID" value="KAF2833814.1"/>
    <property type="molecule type" value="Genomic_DNA"/>
</dbReference>
<dbReference type="AlphaFoldDB" id="A0A6A7ALF0"/>
<reference evidence="2" key="1">
    <citation type="journal article" date="2020" name="Stud. Mycol.">
        <title>101 Dothideomycetes genomes: a test case for predicting lifestyles and emergence of pathogens.</title>
        <authorList>
            <person name="Haridas S."/>
            <person name="Albert R."/>
            <person name="Binder M."/>
            <person name="Bloem J."/>
            <person name="Labutti K."/>
            <person name="Salamov A."/>
            <person name="Andreopoulos B."/>
            <person name="Baker S."/>
            <person name="Barry K."/>
            <person name="Bills G."/>
            <person name="Bluhm B."/>
            <person name="Cannon C."/>
            <person name="Castanera R."/>
            <person name="Culley D."/>
            <person name="Daum C."/>
            <person name="Ezra D."/>
            <person name="Gonzalez J."/>
            <person name="Henrissat B."/>
            <person name="Kuo A."/>
            <person name="Liang C."/>
            <person name="Lipzen A."/>
            <person name="Lutzoni F."/>
            <person name="Magnuson J."/>
            <person name="Mondo S."/>
            <person name="Nolan M."/>
            <person name="Ohm R."/>
            <person name="Pangilinan J."/>
            <person name="Park H.-J."/>
            <person name="Ramirez L."/>
            <person name="Alfaro M."/>
            <person name="Sun H."/>
            <person name="Tritt A."/>
            <person name="Yoshinaga Y."/>
            <person name="Zwiers L.-H."/>
            <person name="Turgeon B."/>
            <person name="Goodwin S."/>
            <person name="Spatafora J."/>
            <person name="Crous P."/>
            <person name="Grigoriev I."/>
        </authorList>
    </citation>
    <scope>NUCLEOTIDE SEQUENCE</scope>
    <source>
        <strain evidence="2">CBS 113818</strain>
    </source>
</reference>
<keyword evidence="3" id="KW-1185">Reference proteome</keyword>
<accession>A0A6A7ALF0</accession>
<feature type="compositionally biased region" description="Pro residues" evidence="1">
    <location>
        <begin position="1"/>
        <end position="30"/>
    </location>
</feature>
<feature type="region of interest" description="Disordered" evidence="1">
    <location>
        <begin position="1"/>
        <end position="32"/>
    </location>
</feature>
<evidence type="ECO:0000313" key="3">
    <source>
        <dbReference type="Proteomes" id="UP000799424"/>
    </source>
</evidence>